<dbReference type="GO" id="GO:0016192">
    <property type="term" value="P:vesicle-mediated transport"/>
    <property type="evidence" value="ECO:0007669"/>
    <property type="project" value="InterPro"/>
</dbReference>
<dbReference type="GO" id="GO:0031267">
    <property type="term" value="F:small GTPase binding"/>
    <property type="evidence" value="ECO:0007669"/>
    <property type="project" value="TreeGrafter"/>
</dbReference>
<evidence type="ECO:0000256" key="4">
    <source>
        <dbReference type="SAM" id="MobiDB-lite"/>
    </source>
</evidence>
<dbReference type="InterPro" id="IPR000159">
    <property type="entry name" value="RA_dom"/>
</dbReference>
<comment type="similarity">
    <text evidence="1">Belongs to the RIN (Ras interaction/interference) family.</text>
</comment>
<evidence type="ECO:0000256" key="2">
    <source>
        <dbReference type="ARBA" id="ARBA00022468"/>
    </source>
</evidence>
<dbReference type="InterPro" id="IPR036860">
    <property type="entry name" value="SH2_dom_sf"/>
</dbReference>
<dbReference type="GO" id="GO:0005096">
    <property type="term" value="F:GTPase activator activity"/>
    <property type="evidence" value="ECO:0007669"/>
    <property type="project" value="UniProtKB-KW"/>
</dbReference>
<dbReference type="InterPro" id="IPR000980">
    <property type="entry name" value="SH2"/>
</dbReference>
<dbReference type="InterPro" id="IPR045046">
    <property type="entry name" value="Vps9-like"/>
</dbReference>
<name>A0AAV2ZSH9_PYXAD</name>
<evidence type="ECO:0000313" key="8">
    <source>
        <dbReference type="EMBL" id="DBA17098.1"/>
    </source>
</evidence>
<evidence type="ECO:0000256" key="3">
    <source>
        <dbReference type="PROSITE-ProRule" id="PRU00191"/>
    </source>
</evidence>
<dbReference type="Pfam" id="PF00788">
    <property type="entry name" value="RA"/>
    <property type="match status" value="1"/>
</dbReference>
<feature type="domain" description="VPS9" evidence="7">
    <location>
        <begin position="528"/>
        <end position="667"/>
    </location>
</feature>
<dbReference type="SUPFAM" id="SSF55550">
    <property type="entry name" value="SH2 domain"/>
    <property type="match status" value="1"/>
</dbReference>
<dbReference type="PANTHER" id="PTHR23101:SF62">
    <property type="entry name" value="RAS AND RAB INTERACTOR 1"/>
    <property type="match status" value="1"/>
</dbReference>
<dbReference type="GO" id="GO:0005085">
    <property type="term" value="F:guanyl-nucleotide exchange factor activity"/>
    <property type="evidence" value="ECO:0007669"/>
    <property type="project" value="InterPro"/>
</dbReference>
<evidence type="ECO:0000256" key="1">
    <source>
        <dbReference type="ARBA" id="ARBA00006919"/>
    </source>
</evidence>
<protein>
    <recommendedName>
        <fullName evidence="10">Ras and Rab interactor 1</fullName>
    </recommendedName>
</protein>
<dbReference type="SUPFAM" id="SSF109993">
    <property type="entry name" value="VPS9 domain"/>
    <property type="match status" value="1"/>
</dbReference>
<dbReference type="Gene3D" id="1.20.1050.80">
    <property type="entry name" value="VPS9 domain"/>
    <property type="match status" value="1"/>
</dbReference>
<dbReference type="Pfam" id="PF00017">
    <property type="entry name" value="SH2"/>
    <property type="match status" value="1"/>
</dbReference>
<dbReference type="Pfam" id="PF23268">
    <property type="entry name" value="RIN1"/>
    <property type="match status" value="1"/>
</dbReference>
<sequence length="792" mass="88577">MVRLAVYEPVYDYPNKDPPRSPSLRGSPTPVSITDRLLLTQSVWLHLSVNSATALHILQREPSGTFLVRRSNTRQQLVLCVRLSDDSGPSFIHQAYIHEGSSGLSLEHSTLTFPDLLRLVSYYSCERDVLPYTLRLPAAIERLTSRKELEAISNLGHEFWNSSLNARDNTLVSTFNTTSLTLSLTPPPDLPDTISPTLVPALKTRSPKEVSLGGKEGALFFLNPLFKSKDFGALKRSHFQKSTKVRVSTENSGSLSPPLNPPPPVPCEEVVKEEEEVVPVEVSNGTETKQNEELSEDQEYRKPRSSLRQRLRKSLSKGSRDFSIKLSPMRSKDVGDYNVPSSVTKTQDLKDGKDNHVNGVASLEEQDSGSISSAEDITSEDGGKSPQLTRRKKKKSGRSSFRAVSGAFLSLLSPERKMMILIEEMGKDISTEFGKELQSFLQNMELSNSKEVKDKTKAEPTTNKSLLKDVRDFMDRMKHMLRENAEMHLEALVPDEQERVLEKSLHRLTLKPLKSRLMSEIQKDMEEKGELEKLGKNMQTVKKGGSSLLGVKLKAPAGPDLEKIRQKLLRLQLKYSPCDKVRLLLQTCRGVYKSMDTQQDDACGADEFLPALCYVLALCELPHILIDTQYTIELLPQESLMGEGGYYLTSVSAALSVLCSLHTHPQDAVLSLTEWHRRRQGLPSLNDLQNFLRVAHQDPVNGCTTKTILLKPSQTVADLIHLCALKFKPSNPEDFSIFLHCGGDQQLLPVDAHPQEIKSKLREAGSSFFFCYQRTEGDTSEKAQNISDLPQV</sequence>
<dbReference type="InterPro" id="IPR003123">
    <property type="entry name" value="VPS9"/>
</dbReference>
<reference evidence="8" key="1">
    <citation type="thesis" date="2020" institute="ProQuest LLC" country="789 East Eisenhower Parkway, Ann Arbor, MI, USA">
        <title>Comparative Genomics and Chromosome Evolution.</title>
        <authorList>
            <person name="Mudd A.B."/>
        </authorList>
    </citation>
    <scope>NUCLEOTIDE SEQUENCE</scope>
    <source>
        <strain evidence="8">1538</strain>
        <tissue evidence="8">Blood</tissue>
    </source>
</reference>
<dbReference type="GO" id="GO:0005829">
    <property type="term" value="C:cytosol"/>
    <property type="evidence" value="ECO:0007669"/>
    <property type="project" value="TreeGrafter"/>
</dbReference>
<dbReference type="AlphaFoldDB" id="A0AAV2ZSH9"/>
<comment type="caution">
    <text evidence="8">The sequence shown here is derived from an EMBL/GenBank/DDBJ whole genome shotgun (WGS) entry which is preliminary data.</text>
</comment>
<keyword evidence="3" id="KW-0727">SH2 domain</keyword>
<dbReference type="CDD" id="cd17215">
    <property type="entry name" value="RA_Rin1"/>
    <property type="match status" value="1"/>
</dbReference>
<dbReference type="GO" id="GO:0007165">
    <property type="term" value="P:signal transduction"/>
    <property type="evidence" value="ECO:0007669"/>
    <property type="project" value="InterPro"/>
</dbReference>
<evidence type="ECO:0008006" key="10">
    <source>
        <dbReference type="Google" id="ProtNLM"/>
    </source>
</evidence>
<feature type="domain" description="SH2" evidence="5">
    <location>
        <begin position="44"/>
        <end position="138"/>
    </location>
</feature>
<feature type="compositionally biased region" description="Basic residues" evidence="4">
    <location>
        <begin position="303"/>
        <end position="315"/>
    </location>
</feature>
<dbReference type="Gene3D" id="3.30.505.10">
    <property type="entry name" value="SH2 domain"/>
    <property type="match status" value="1"/>
</dbReference>
<feature type="compositionally biased region" description="Polar residues" evidence="4">
    <location>
        <begin position="245"/>
        <end position="255"/>
    </location>
</feature>
<gene>
    <name evidence="8" type="ORF">GDO54_002593</name>
</gene>
<feature type="compositionally biased region" description="Basic and acidic residues" evidence="4">
    <location>
        <begin position="347"/>
        <end position="356"/>
    </location>
</feature>
<dbReference type="PROSITE" id="PS51205">
    <property type="entry name" value="VPS9"/>
    <property type="match status" value="1"/>
</dbReference>
<evidence type="ECO:0000259" key="7">
    <source>
        <dbReference type="PROSITE" id="PS51205"/>
    </source>
</evidence>
<dbReference type="Pfam" id="PF02204">
    <property type="entry name" value="VPS9"/>
    <property type="match status" value="1"/>
</dbReference>
<dbReference type="SMART" id="SM00167">
    <property type="entry name" value="VPS9"/>
    <property type="match status" value="1"/>
</dbReference>
<dbReference type="PANTHER" id="PTHR23101">
    <property type="entry name" value="RAB GDP/GTP EXCHANGE FACTOR"/>
    <property type="match status" value="1"/>
</dbReference>
<feature type="region of interest" description="Disordered" evidence="4">
    <location>
        <begin position="240"/>
        <end position="398"/>
    </location>
</feature>
<keyword evidence="2" id="KW-0343">GTPase activation</keyword>
<evidence type="ECO:0000259" key="6">
    <source>
        <dbReference type="PROSITE" id="PS50200"/>
    </source>
</evidence>
<evidence type="ECO:0000313" key="9">
    <source>
        <dbReference type="Proteomes" id="UP001181693"/>
    </source>
</evidence>
<organism evidence="8 9">
    <name type="scientific">Pyxicephalus adspersus</name>
    <name type="common">African bullfrog</name>
    <dbReference type="NCBI Taxonomy" id="30357"/>
    <lineage>
        <taxon>Eukaryota</taxon>
        <taxon>Metazoa</taxon>
        <taxon>Chordata</taxon>
        <taxon>Craniata</taxon>
        <taxon>Vertebrata</taxon>
        <taxon>Euteleostomi</taxon>
        <taxon>Amphibia</taxon>
        <taxon>Batrachia</taxon>
        <taxon>Anura</taxon>
        <taxon>Neobatrachia</taxon>
        <taxon>Ranoidea</taxon>
        <taxon>Pyxicephalidae</taxon>
        <taxon>Pyxicephalinae</taxon>
        <taxon>Pyxicephalus</taxon>
    </lineage>
</organism>
<dbReference type="PROSITE" id="PS50001">
    <property type="entry name" value="SH2"/>
    <property type="match status" value="1"/>
</dbReference>
<dbReference type="Proteomes" id="UP001181693">
    <property type="component" value="Unassembled WGS sequence"/>
</dbReference>
<dbReference type="EMBL" id="DYDO01000010">
    <property type="protein sequence ID" value="DBA17098.1"/>
    <property type="molecule type" value="Genomic_DNA"/>
</dbReference>
<dbReference type="GO" id="GO:0030139">
    <property type="term" value="C:endocytic vesicle"/>
    <property type="evidence" value="ECO:0007669"/>
    <property type="project" value="TreeGrafter"/>
</dbReference>
<proteinExistence type="inferred from homology"/>
<dbReference type="InterPro" id="IPR037191">
    <property type="entry name" value="VPS9_dom_sf"/>
</dbReference>
<evidence type="ECO:0000259" key="5">
    <source>
        <dbReference type="PROSITE" id="PS50001"/>
    </source>
</evidence>
<accession>A0AAV2ZSH9</accession>
<dbReference type="SMART" id="SM00252">
    <property type="entry name" value="SH2"/>
    <property type="match status" value="1"/>
</dbReference>
<dbReference type="SMART" id="SM00314">
    <property type="entry name" value="RA"/>
    <property type="match status" value="1"/>
</dbReference>
<dbReference type="PROSITE" id="PS50200">
    <property type="entry name" value="RA"/>
    <property type="match status" value="1"/>
</dbReference>
<feature type="domain" description="Ras-associating" evidence="6">
    <location>
        <begin position="688"/>
        <end position="777"/>
    </location>
</feature>
<keyword evidence="9" id="KW-1185">Reference proteome</keyword>